<dbReference type="InterPro" id="IPR036890">
    <property type="entry name" value="HATPase_C_sf"/>
</dbReference>
<dbReference type="Gene3D" id="3.30.1540.20">
    <property type="entry name" value="MutL, C-terminal domain, dimerisation subdomain"/>
    <property type="match status" value="1"/>
</dbReference>
<dbReference type="Pfam" id="PF01119">
    <property type="entry name" value="DNA_mis_repair"/>
    <property type="match status" value="1"/>
</dbReference>
<dbReference type="InterPro" id="IPR014762">
    <property type="entry name" value="DNA_mismatch_repair_CS"/>
</dbReference>
<accession>A0A964BUY7</accession>
<protein>
    <recommendedName>
        <fullName evidence="4">DNA mismatch repair protein MutL</fullName>
    </recommendedName>
</protein>
<dbReference type="HAMAP" id="MF_00149">
    <property type="entry name" value="DNA_mis_repair"/>
    <property type="match status" value="1"/>
</dbReference>
<dbReference type="GO" id="GO:0030983">
    <property type="term" value="F:mismatched DNA binding"/>
    <property type="evidence" value="ECO:0007669"/>
    <property type="project" value="InterPro"/>
</dbReference>
<dbReference type="InterPro" id="IPR020667">
    <property type="entry name" value="DNA_mismatch_repair_MutL"/>
</dbReference>
<gene>
    <name evidence="4 7" type="primary">mutL</name>
    <name evidence="7" type="ORF">I4641_15190</name>
</gene>
<dbReference type="NCBIfam" id="TIGR00585">
    <property type="entry name" value="mutl"/>
    <property type="match status" value="1"/>
</dbReference>
<feature type="domain" description="MutL C-terminal dimerisation" evidence="5">
    <location>
        <begin position="393"/>
        <end position="515"/>
    </location>
</feature>
<keyword evidence="7" id="KW-0255">Endonuclease</keyword>
<dbReference type="SUPFAM" id="SSF54211">
    <property type="entry name" value="Ribosomal protein S5 domain 2-like"/>
    <property type="match status" value="1"/>
</dbReference>
<dbReference type="AlphaFoldDB" id="A0A964BUY7"/>
<proteinExistence type="inferred from homology"/>
<evidence type="ECO:0000256" key="2">
    <source>
        <dbReference type="ARBA" id="ARBA00022763"/>
    </source>
</evidence>
<dbReference type="InterPro" id="IPR014790">
    <property type="entry name" value="MutL_C"/>
</dbReference>
<dbReference type="InterPro" id="IPR013507">
    <property type="entry name" value="DNA_mismatch_S5_2-like"/>
</dbReference>
<comment type="function">
    <text evidence="4">This protein is involved in the repair of mismatches in DNA. It is required for dam-dependent methyl-directed DNA mismatch repair. May act as a 'molecular matchmaker', a protein that promotes the formation of a stable complex between two or more DNA-binding proteins in an ATP-dependent manner without itself being part of a final effector complex.</text>
</comment>
<dbReference type="CDD" id="cd16926">
    <property type="entry name" value="HATPase_MutL-MLH-PMS-like"/>
    <property type="match status" value="1"/>
</dbReference>
<dbReference type="PANTHER" id="PTHR10073">
    <property type="entry name" value="DNA MISMATCH REPAIR PROTEIN MLH, PMS, MUTL"/>
    <property type="match status" value="1"/>
</dbReference>
<keyword evidence="2 4" id="KW-0227">DNA damage</keyword>
<dbReference type="GO" id="GO:0016887">
    <property type="term" value="F:ATP hydrolysis activity"/>
    <property type="evidence" value="ECO:0007669"/>
    <property type="project" value="InterPro"/>
</dbReference>
<name>A0A964BUY7_9CYAN</name>
<dbReference type="SMART" id="SM01340">
    <property type="entry name" value="DNA_mis_repair"/>
    <property type="match status" value="1"/>
</dbReference>
<dbReference type="CDD" id="cd00782">
    <property type="entry name" value="MutL_Trans"/>
    <property type="match status" value="1"/>
</dbReference>
<dbReference type="InterPro" id="IPR037198">
    <property type="entry name" value="MutL_C_sf"/>
</dbReference>
<dbReference type="Gene3D" id="3.30.1370.100">
    <property type="entry name" value="MutL, C-terminal domain, regulatory subdomain"/>
    <property type="match status" value="1"/>
</dbReference>
<dbReference type="InterPro" id="IPR042120">
    <property type="entry name" value="MutL_C_dimsub"/>
</dbReference>
<dbReference type="InterPro" id="IPR042121">
    <property type="entry name" value="MutL_C_regsub"/>
</dbReference>
<evidence type="ECO:0000313" key="7">
    <source>
        <dbReference type="EMBL" id="MCC0178325.1"/>
    </source>
</evidence>
<dbReference type="Proteomes" id="UP000729733">
    <property type="component" value="Unassembled WGS sequence"/>
</dbReference>
<evidence type="ECO:0000313" key="8">
    <source>
        <dbReference type="Proteomes" id="UP000729733"/>
    </source>
</evidence>
<dbReference type="GO" id="GO:0006298">
    <property type="term" value="P:mismatch repair"/>
    <property type="evidence" value="ECO:0007669"/>
    <property type="project" value="UniProtKB-UniRule"/>
</dbReference>
<dbReference type="PANTHER" id="PTHR10073:SF12">
    <property type="entry name" value="DNA MISMATCH REPAIR PROTEIN MLH1"/>
    <property type="match status" value="1"/>
</dbReference>
<dbReference type="InterPro" id="IPR014721">
    <property type="entry name" value="Ribsml_uS5_D2-typ_fold_subgr"/>
</dbReference>
<dbReference type="InterPro" id="IPR020568">
    <property type="entry name" value="Ribosomal_Su5_D2-typ_SF"/>
</dbReference>
<dbReference type="FunFam" id="3.30.565.10:FF:000003">
    <property type="entry name" value="DNA mismatch repair endonuclease MutL"/>
    <property type="match status" value="1"/>
</dbReference>
<dbReference type="GO" id="GO:0140664">
    <property type="term" value="F:ATP-dependent DNA damage sensor activity"/>
    <property type="evidence" value="ECO:0007669"/>
    <property type="project" value="InterPro"/>
</dbReference>
<dbReference type="InterPro" id="IPR038973">
    <property type="entry name" value="MutL/Mlh/Pms-like"/>
</dbReference>
<dbReference type="Pfam" id="PF13589">
    <property type="entry name" value="HATPase_c_3"/>
    <property type="match status" value="1"/>
</dbReference>
<dbReference type="SUPFAM" id="SSF118116">
    <property type="entry name" value="DNA mismatch repair protein MutL"/>
    <property type="match status" value="1"/>
</dbReference>
<evidence type="ECO:0000259" key="5">
    <source>
        <dbReference type="SMART" id="SM00853"/>
    </source>
</evidence>
<dbReference type="Gene3D" id="3.30.230.10">
    <property type="match status" value="1"/>
</dbReference>
<dbReference type="NCBIfam" id="NF000951">
    <property type="entry name" value="PRK00095.2-1"/>
    <property type="match status" value="1"/>
</dbReference>
<dbReference type="Gene3D" id="3.30.565.10">
    <property type="entry name" value="Histidine kinase-like ATPase, C-terminal domain"/>
    <property type="match status" value="1"/>
</dbReference>
<dbReference type="Pfam" id="PF08676">
    <property type="entry name" value="MutL_C"/>
    <property type="match status" value="1"/>
</dbReference>
<evidence type="ECO:0000256" key="3">
    <source>
        <dbReference type="ARBA" id="ARBA00023204"/>
    </source>
</evidence>
<organism evidence="7 8">
    <name type="scientific">Waterburya agarophytonicola KI4</name>
    <dbReference type="NCBI Taxonomy" id="2874699"/>
    <lineage>
        <taxon>Bacteria</taxon>
        <taxon>Bacillati</taxon>
        <taxon>Cyanobacteriota</taxon>
        <taxon>Cyanophyceae</taxon>
        <taxon>Pleurocapsales</taxon>
        <taxon>Hyellaceae</taxon>
        <taxon>Waterburya</taxon>
        <taxon>Waterburya agarophytonicola</taxon>
    </lineage>
</organism>
<dbReference type="EMBL" id="JADWDC010000040">
    <property type="protein sequence ID" value="MCC0178325.1"/>
    <property type="molecule type" value="Genomic_DNA"/>
</dbReference>
<feature type="domain" description="DNA mismatch repair protein S5" evidence="6">
    <location>
        <begin position="215"/>
        <end position="338"/>
    </location>
</feature>
<evidence type="ECO:0000256" key="1">
    <source>
        <dbReference type="ARBA" id="ARBA00006082"/>
    </source>
</evidence>
<dbReference type="RefSeq" id="WP_369426810.1">
    <property type="nucleotide sequence ID" value="NZ_JADWDC010000040.1"/>
</dbReference>
<keyword evidence="7" id="KW-0540">Nuclease</keyword>
<dbReference type="GO" id="GO:0004519">
    <property type="term" value="F:endonuclease activity"/>
    <property type="evidence" value="ECO:0007669"/>
    <property type="project" value="UniProtKB-KW"/>
</dbReference>
<comment type="similarity">
    <text evidence="1 4">Belongs to the DNA mismatch repair MutL/HexB family.</text>
</comment>
<keyword evidence="7" id="KW-0378">Hydrolase</keyword>
<evidence type="ECO:0000259" key="6">
    <source>
        <dbReference type="SMART" id="SM01340"/>
    </source>
</evidence>
<dbReference type="PROSITE" id="PS00058">
    <property type="entry name" value="DNA_MISMATCH_REPAIR_1"/>
    <property type="match status" value="1"/>
</dbReference>
<dbReference type="SUPFAM" id="SSF55874">
    <property type="entry name" value="ATPase domain of HSP90 chaperone/DNA topoisomerase II/histidine kinase"/>
    <property type="match status" value="1"/>
</dbReference>
<dbReference type="GO" id="GO:0032300">
    <property type="term" value="C:mismatch repair complex"/>
    <property type="evidence" value="ECO:0007669"/>
    <property type="project" value="InterPro"/>
</dbReference>
<keyword evidence="3 4" id="KW-0234">DNA repair</keyword>
<keyword evidence="8" id="KW-1185">Reference proteome</keyword>
<reference evidence="7" key="1">
    <citation type="journal article" date="2021" name="Antonie Van Leeuwenhoek">
        <title>Draft genome and description of Waterburya agarophytonicola gen. nov. sp. nov. (Pleurocapsales, Cyanobacteria): a seaweed symbiont.</title>
        <authorList>
            <person name="Bonthond G."/>
            <person name="Shalygin S."/>
            <person name="Bayer T."/>
            <person name="Weinberger F."/>
        </authorList>
    </citation>
    <scope>NUCLEOTIDE SEQUENCE</scope>
    <source>
        <strain evidence="7">KI4</strain>
    </source>
</reference>
<dbReference type="GO" id="GO:0005524">
    <property type="term" value="F:ATP binding"/>
    <property type="evidence" value="ECO:0007669"/>
    <property type="project" value="InterPro"/>
</dbReference>
<dbReference type="SMART" id="SM00853">
    <property type="entry name" value="MutL_C"/>
    <property type="match status" value="1"/>
</dbReference>
<evidence type="ECO:0000256" key="4">
    <source>
        <dbReference type="HAMAP-Rule" id="MF_00149"/>
    </source>
</evidence>
<dbReference type="InterPro" id="IPR002099">
    <property type="entry name" value="MutL/Mlh/PMS"/>
</dbReference>
<comment type="caution">
    <text evidence="7">The sequence shown here is derived from an EMBL/GenBank/DDBJ whole genome shotgun (WGS) entry which is preliminary data.</text>
</comment>
<sequence length="567" mass="63685">MPSKIQTLPDEVIDLIAAGEVIDSLAAVVRELVENALDAGATRIAIALDLESWQVQVSDNGRGMSLEDLRICIQPHSTSKIRTCQDLWHITSLGFRGEALHSIVQVADLTICSRTKAGLEPVGWKVSYQEGKAIEESAIAIASGTIVTVSNLFARIPVRRRGLPSLPRQLKAIQKLIHQIALCHPQTTWQIKQNNNSWFNISPGTTARDILPQFLRNVNSSDFEYVKREIATPSDDDVVASTIELIIGLPDRCHRHRADWVKVSVNNRLVRSPELEQTILNSMAKTLPRDRYPICFLHLHTCPSQIDWNRHPAKTEIYLHSLPYWQAEVDKAISIALKLNNHHLPDGVGDRRIGKILKVAESSGKYQIDRDLAGDLAQKPLPTFQNNPLKLKAVAQVSKTYIVAEHSSGVWLVEQHIAHERILYEQLQDCWDLVALSTPITLEYLRPKQVEQLQNLEIDIELFGDNIWAVRTAPKALAQRNDCAAALIELSWGGDLRSAQVATACRSAIRNGTVLDLLQMQNLLDLWLATRNPRTCPHGRPIYLSLEESSLSRFFRRHWVIGKSHGI</sequence>